<evidence type="ECO:0000313" key="4">
    <source>
        <dbReference type="Proteomes" id="UP000007110"/>
    </source>
</evidence>
<dbReference type="InterPro" id="IPR013783">
    <property type="entry name" value="Ig-like_fold"/>
</dbReference>
<evidence type="ECO:0000259" key="2">
    <source>
        <dbReference type="PROSITE" id="PS50853"/>
    </source>
</evidence>
<sequence length="144" mass="16281">MAASNKDSDSELSDKVHAKTTDEVVSAPKDVRVTGVTPSTVTLQWSILNFTQPCLDIRGYEILYRRTYPRPEKMGKVIAVDSNKKEIEYPIKNLWQKTNFSIQYFTLPRSSPNNRAYTFRSLGSIPAGRHPFYAILLDAHLTSG</sequence>
<dbReference type="InParanoid" id="A0A7M7PKL4"/>
<evidence type="ECO:0000313" key="3">
    <source>
        <dbReference type="EnsemblMetazoa" id="XP_030851724"/>
    </source>
</evidence>
<feature type="domain" description="Fibronectin type-III" evidence="2">
    <location>
        <begin position="27"/>
        <end position="124"/>
    </location>
</feature>
<dbReference type="CDD" id="cd00063">
    <property type="entry name" value="FN3"/>
    <property type="match status" value="1"/>
</dbReference>
<dbReference type="PROSITE" id="PS50853">
    <property type="entry name" value="FN3"/>
    <property type="match status" value="1"/>
</dbReference>
<dbReference type="InterPro" id="IPR003961">
    <property type="entry name" value="FN3_dom"/>
</dbReference>
<feature type="region of interest" description="Disordered" evidence="1">
    <location>
        <begin position="1"/>
        <end position="21"/>
    </location>
</feature>
<dbReference type="GeneID" id="115918208"/>
<dbReference type="InterPro" id="IPR036116">
    <property type="entry name" value="FN3_sf"/>
</dbReference>
<evidence type="ECO:0000256" key="1">
    <source>
        <dbReference type="SAM" id="MobiDB-lite"/>
    </source>
</evidence>
<dbReference type="Proteomes" id="UP000007110">
    <property type="component" value="Unassembled WGS sequence"/>
</dbReference>
<dbReference type="RefSeq" id="XP_030851724.1">
    <property type="nucleotide sequence ID" value="XM_030995864.1"/>
</dbReference>
<accession>A0A7M7PKL4</accession>
<reference evidence="4" key="1">
    <citation type="submission" date="2015-02" db="EMBL/GenBank/DDBJ databases">
        <title>Genome sequencing for Strongylocentrotus purpuratus.</title>
        <authorList>
            <person name="Murali S."/>
            <person name="Liu Y."/>
            <person name="Vee V."/>
            <person name="English A."/>
            <person name="Wang M."/>
            <person name="Skinner E."/>
            <person name="Han Y."/>
            <person name="Muzny D.M."/>
            <person name="Worley K.C."/>
            <person name="Gibbs R.A."/>
        </authorList>
    </citation>
    <scope>NUCLEOTIDE SEQUENCE</scope>
</reference>
<keyword evidence="4" id="KW-1185">Reference proteome</keyword>
<protein>
    <recommendedName>
        <fullName evidence="2">Fibronectin type-III domain-containing protein</fullName>
    </recommendedName>
</protein>
<dbReference type="KEGG" id="spu:115918208"/>
<reference evidence="3" key="2">
    <citation type="submission" date="2021-01" db="UniProtKB">
        <authorList>
            <consortium name="EnsemblMetazoa"/>
        </authorList>
    </citation>
    <scope>IDENTIFICATION</scope>
</reference>
<dbReference type="Pfam" id="PF00041">
    <property type="entry name" value="fn3"/>
    <property type="match status" value="1"/>
</dbReference>
<dbReference type="AlphaFoldDB" id="A0A7M7PKL4"/>
<dbReference type="EnsemblMetazoa" id="XM_030995864">
    <property type="protein sequence ID" value="XP_030851724"/>
    <property type="gene ID" value="LOC115918208"/>
</dbReference>
<dbReference type="Gene3D" id="2.60.40.10">
    <property type="entry name" value="Immunoglobulins"/>
    <property type="match status" value="1"/>
</dbReference>
<dbReference type="SUPFAM" id="SSF49265">
    <property type="entry name" value="Fibronectin type III"/>
    <property type="match status" value="1"/>
</dbReference>
<dbReference type="OrthoDB" id="6244967at2759"/>
<organism evidence="3 4">
    <name type="scientific">Strongylocentrotus purpuratus</name>
    <name type="common">Purple sea urchin</name>
    <dbReference type="NCBI Taxonomy" id="7668"/>
    <lineage>
        <taxon>Eukaryota</taxon>
        <taxon>Metazoa</taxon>
        <taxon>Echinodermata</taxon>
        <taxon>Eleutherozoa</taxon>
        <taxon>Echinozoa</taxon>
        <taxon>Echinoidea</taxon>
        <taxon>Euechinoidea</taxon>
        <taxon>Echinacea</taxon>
        <taxon>Camarodonta</taxon>
        <taxon>Echinidea</taxon>
        <taxon>Strongylocentrotidae</taxon>
        <taxon>Strongylocentrotus</taxon>
    </lineage>
</organism>
<name>A0A7M7PKL4_STRPU</name>
<proteinExistence type="predicted"/>